<organism evidence="1">
    <name type="scientific">viral metagenome</name>
    <dbReference type="NCBI Taxonomy" id="1070528"/>
    <lineage>
        <taxon>unclassified sequences</taxon>
        <taxon>metagenomes</taxon>
        <taxon>organismal metagenomes</taxon>
    </lineage>
</organism>
<proteinExistence type="predicted"/>
<accession>A0A6C0JAS8</accession>
<sequence length="78" mass="8943">MDAKHALQRVRKSTIVSKQYSTRLEERRKSKIIEEQKTCDCNDVVKKSNGAYHSDGAVSSGARLFNLRHQHLLGKFKN</sequence>
<name>A0A6C0JAS8_9ZZZZ</name>
<protein>
    <submittedName>
        <fullName evidence="1">Uncharacterized protein</fullName>
    </submittedName>
</protein>
<dbReference type="EMBL" id="MN740362">
    <property type="protein sequence ID" value="QHU02759.1"/>
    <property type="molecule type" value="Genomic_DNA"/>
</dbReference>
<reference evidence="1" key="1">
    <citation type="journal article" date="2020" name="Nature">
        <title>Giant virus diversity and host interactions through global metagenomics.</title>
        <authorList>
            <person name="Schulz F."/>
            <person name="Roux S."/>
            <person name="Paez-Espino D."/>
            <person name="Jungbluth S."/>
            <person name="Walsh D.A."/>
            <person name="Denef V.J."/>
            <person name="McMahon K.D."/>
            <person name="Konstantinidis K.T."/>
            <person name="Eloe-Fadrosh E.A."/>
            <person name="Kyrpides N.C."/>
            <person name="Woyke T."/>
        </authorList>
    </citation>
    <scope>NUCLEOTIDE SEQUENCE</scope>
    <source>
        <strain evidence="1">GVMAG-M-3300025880-76</strain>
    </source>
</reference>
<dbReference type="AlphaFoldDB" id="A0A6C0JAS8"/>
<evidence type="ECO:0000313" key="1">
    <source>
        <dbReference type="EMBL" id="QHU02759.1"/>
    </source>
</evidence>